<name>A0A8J3B518_9BACI</name>
<keyword evidence="2 5" id="KW-0812">Transmembrane</keyword>
<comment type="caution">
    <text evidence="6">The sequence shown here is derived from an EMBL/GenBank/DDBJ whole genome shotgun (WGS) entry which is preliminary data.</text>
</comment>
<comment type="caution">
    <text evidence="5">Lacks conserved residue(s) required for the propagation of feature annotation.</text>
</comment>
<keyword evidence="7" id="KW-1185">Reference proteome</keyword>
<dbReference type="PANTHER" id="PTHR38452:SF1">
    <property type="entry name" value="UPF0756 MEMBRANE PROTEIN YEAL"/>
    <property type="match status" value="1"/>
</dbReference>
<evidence type="ECO:0000256" key="2">
    <source>
        <dbReference type="ARBA" id="ARBA00022692"/>
    </source>
</evidence>
<keyword evidence="1 5" id="KW-1003">Cell membrane</keyword>
<proteinExistence type="inferred from homology"/>
<evidence type="ECO:0000256" key="1">
    <source>
        <dbReference type="ARBA" id="ARBA00022475"/>
    </source>
</evidence>
<feature type="transmembrane region" description="Helical" evidence="5">
    <location>
        <begin position="82"/>
        <end position="102"/>
    </location>
</feature>
<evidence type="ECO:0000256" key="5">
    <source>
        <dbReference type="HAMAP-Rule" id="MF_01874"/>
    </source>
</evidence>
<feature type="transmembrane region" description="Helical" evidence="5">
    <location>
        <begin position="53"/>
        <end position="70"/>
    </location>
</feature>
<feature type="transmembrane region" description="Helical" evidence="5">
    <location>
        <begin position="114"/>
        <end position="147"/>
    </location>
</feature>
<evidence type="ECO:0000256" key="3">
    <source>
        <dbReference type="ARBA" id="ARBA00022989"/>
    </source>
</evidence>
<sequence>MASVDVTSLLLLGLAALGIVSHNAPVSIAVLLLLLMRLAHLDKWFPVLEQHGLNLGILVLTMGIMAPLASGKMGTDALVRAFTTPASLLAIVVGVFVSYIAGKGVPLMAQNPVVVTGILIGTILGVALFRGVPTGPLIAAGILAVLLGLGKKLG</sequence>
<protein>
    <recommendedName>
        <fullName evidence="5">UPF0756 membrane protein GCM10007043_05860</fullName>
    </recommendedName>
</protein>
<dbReference type="PANTHER" id="PTHR38452">
    <property type="entry name" value="UPF0756 MEMBRANE PROTEIN YEAL"/>
    <property type="match status" value="1"/>
</dbReference>
<reference evidence="6" key="1">
    <citation type="journal article" date="2014" name="Int. J. Syst. Evol. Microbiol.">
        <title>Complete genome sequence of Corynebacterium casei LMG S-19264T (=DSM 44701T), isolated from a smear-ripened cheese.</title>
        <authorList>
            <consortium name="US DOE Joint Genome Institute (JGI-PGF)"/>
            <person name="Walter F."/>
            <person name="Albersmeier A."/>
            <person name="Kalinowski J."/>
            <person name="Ruckert C."/>
        </authorList>
    </citation>
    <scope>NUCLEOTIDE SEQUENCE</scope>
    <source>
        <strain evidence="6">JCM 14719</strain>
    </source>
</reference>
<reference evidence="6" key="2">
    <citation type="submission" date="2020-09" db="EMBL/GenBank/DDBJ databases">
        <authorList>
            <person name="Sun Q."/>
            <person name="Ohkuma M."/>
        </authorList>
    </citation>
    <scope>NUCLEOTIDE SEQUENCE</scope>
    <source>
        <strain evidence="6">JCM 14719</strain>
    </source>
</reference>
<evidence type="ECO:0000256" key="4">
    <source>
        <dbReference type="ARBA" id="ARBA00023136"/>
    </source>
</evidence>
<comment type="similarity">
    <text evidence="5">Belongs to the UPF0756 family.</text>
</comment>
<keyword evidence="3 5" id="KW-1133">Transmembrane helix</keyword>
<keyword evidence="4 5" id="KW-0472">Membrane</keyword>
<comment type="subcellular location">
    <subcellularLocation>
        <location evidence="5">Cell membrane</location>
        <topology evidence="5">Multi-pass membrane protein</topology>
    </subcellularLocation>
</comment>
<accession>A0A8J3B518</accession>
<gene>
    <name evidence="6" type="ORF">GCM10007043_05860</name>
</gene>
<evidence type="ECO:0000313" key="6">
    <source>
        <dbReference type="EMBL" id="GGJ94870.1"/>
    </source>
</evidence>
<dbReference type="AlphaFoldDB" id="A0A8J3B518"/>
<dbReference type="HAMAP" id="MF_01874">
    <property type="entry name" value="UPF0756"/>
    <property type="match status" value="1"/>
</dbReference>
<dbReference type="EMBL" id="BMOF01000006">
    <property type="protein sequence ID" value="GGJ94870.1"/>
    <property type="molecule type" value="Genomic_DNA"/>
</dbReference>
<organism evidence="6 7">
    <name type="scientific">Calditerricola satsumensis</name>
    <dbReference type="NCBI Taxonomy" id="373054"/>
    <lineage>
        <taxon>Bacteria</taxon>
        <taxon>Bacillati</taxon>
        <taxon>Bacillota</taxon>
        <taxon>Bacilli</taxon>
        <taxon>Bacillales</taxon>
        <taxon>Bacillaceae</taxon>
        <taxon>Calditerricola</taxon>
    </lineage>
</organism>
<evidence type="ECO:0000313" key="7">
    <source>
        <dbReference type="Proteomes" id="UP000637720"/>
    </source>
</evidence>
<dbReference type="Pfam" id="PF04284">
    <property type="entry name" value="DUF441"/>
    <property type="match status" value="1"/>
</dbReference>
<dbReference type="InterPro" id="IPR007382">
    <property type="entry name" value="UPF0756_TM"/>
</dbReference>
<dbReference type="GO" id="GO:0005886">
    <property type="term" value="C:plasma membrane"/>
    <property type="evidence" value="ECO:0007669"/>
    <property type="project" value="UniProtKB-SubCell"/>
</dbReference>
<dbReference type="Proteomes" id="UP000637720">
    <property type="component" value="Unassembled WGS sequence"/>
</dbReference>
<dbReference type="RefSeq" id="WP_054673563.1">
    <property type="nucleotide sequence ID" value="NZ_BMOF01000006.1"/>
</dbReference>